<comment type="caution">
    <text evidence="10">The sequence shown here is derived from an EMBL/GenBank/DDBJ whole genome shotgun (WGS) entry which is preliminary data.</text>
</comment>
<dbReference type="InterPro" id="IPR001461">
    <property type="entry name" value="Aspartic_peptidase_A1"/>
</dbReference>
<evidence type="ECO:0000259" key="9">
    <source>
        <dbReference type="PROSITE" id="PS51767"/>
    </source>
</evidence>
<name>A0A6L2PRT1_COPFO</name>
<dbReference type="Gene3D" id="2.60.40.1960">
    <property type="match status" value="1"/>
</dbReference>
<keyword evidence="6" id="KW-0325">Glycoprotein</keyword>
<evidence type="ECO:0000256" key="5">
    <source>
        <dbReference type="ARBA" id="ARBA00023157"/>
    </source>
</evidence>
<reference evidence="11" key="1">
    <citation type="submission" date="2020-01" db="EMBL/GenBank/DDBJ databases">
        <title>Draft genome sequence of the Termite Coptotermes fromosanus.</title>
        <authorList>
            <person name="Itakura S."/>
            <person name="Yosikawa Y."/>
            <person name="Umezawa K."/>
        </authorList>
    </citation>
    <scope>NUCLEOTIDE SEQUENCE [LARGE SCALE GENOMIC DNA]</scope>
</reference>
<feature type="disulfide bond" evidence="8">
    <location>
        <begin position="292"/>
        <end position="329"/>
    </location>
</feature>
<dbReference type="InParanoid" id="A0A6L2PRT1"/>
<evidence type="ECO:0000313" key="10">
    <source>
        <dbReference type="EMBL" id="GFG35126.1"/>
    </source>
</evidence>
<dbReference type="GO" id="GO:0004190">
    <property type="term" value="F:aspartic-type endopeptidase activity"/>
    <property type="evidence" value="ECO:0007669"/>
    <property type="project" value="UniProtKB-KW"/>
</dbReference>
<dbReference type="SUPFAM" id="SSF50630">
    <property type="entry name" value="Acid proteases"/>
    <property type="match status" value="1"/>
</dbReference>
<keyword evidence="5 8" id="KW-1015">Disulfide bond</keyword>
<keyword evidence="11" id="KW-1185">Reference proteome</keyword>
<dbReference type="AlphaFoldDB" id="A0A6L2PRT1"/>
<protein>
    <recommendedName>
        <fullName evidence="9">Peptidase A1 domain-containing protein</fullName>
    </recommendedName>
</protein>
<dbReference type="GO" id="GO:0006508">
    <property type="term" value="P:proteolysis"/>
    <property type="evidence" value="ECO:0007669"/>
    <property type="project" value="UniProtKB-KW"/>
</dbReference>
<dbReference type="GO" id="GO:0005764">
    <property type="term" value="C:lysosome"/>
    <property type="evidence" value="ECO:0007669"/>
    <property type="project" value="TreeGrafter"/>
</dbReference>
<evidence type="ECO:0000313" key="11">
    <source>
        <dbReference type="Proteomes" id="UP000502823"/>
    </source>
</evidence>
<dbReference type="PANTHER" id="PTHR47966">
    <property type="entry name" value="BETA-SITE APP-CLEAVING ENZYME, ISOFORM A-RELATED"/>
    <property type="match status" value="1"/>
</dbReference>
<feature type="active site" evidence="7">
    <location>
        <position position="69"/>
    </location>
</feature>
<keyword evidence="4" id="KW-0378">Hydrolase</keyword>
<keyword evidence="2" id="KW-0645">Protease</keyword>
<dbReference type="InterPro" id="IPR021109">
    <property type="entry name" value="Peptidase_aspartic_dom_sf"/>
</dbReference>
<dbReference type="EMBL" id="BLKM01000529">
    <property type="protein sequence ID" value="GFG35126.1"/>
    <property type="molecule type" value="Genomic_DNA"/>
</dbReference>
<dbReference type="FunFam" id="2.40.70.10:FF:000008">
    <property type="entry name" value="Cathepsin D"/>
    <property type="match status" value="1"/>
</dbReference>
<evidence type="ECO:0000256" key="1">
    <source>
        <dbReference type="ARBA" id="ARBA00007447"/>
    </source>
</evidence>
<dbReference type="OrthoDB" id="771136at2759"/>
<dbReference type="InterPro" id="IPR033121">
    <property type="entry name" value="PEPTIDASE_A1"/>
</dbReference>
<evidence type="ECO:0000256" key="4">
    <source>
        <dbReference type="ARBA" id="ARBA00022801"/>
    </source>
</evidence>
<comment type="similarity">
    <text evidence="1">Belongs to the peptidase A1 family.</text>
</comment>
<proteinExistence type="inferred from homology"/>
<organism evidence="10 11">
    <name type="scientific">Coptotermes formosanus</name>
    <name type="common">Formosan subterranean termite</name>
    <dbReference type="NCBI Taxonomy" id="36987"/>
    <lineage>
        <taxon>Eukaryota</taxon>
        <taxon>Metazoa</taxon>
        <taxon>Ecdysozoa</taxon>
        <taxon>Arthropoda</taxon>
        <taxon>Hexapoda</taxon>
        <taxon>Insecta</taxon>
        <taxon>Pterygota</taxon>
        <taxon>Neoptera</taxon>
        <taxon>Polyneoptera</taxon>
        <taxon>Dictyoptera</taxon>
        <taxon>Blattodea</taxon>
        <taxon>Blattoidea</taxon>
        <taxon>Termitoidae</taxon>
        <taxon>Rhinotermitidae</taxon>
        <taxon>Coptotermes</taxon>
    </lineage>
</organism>
<feature type="non-terminal residue" evidence="10">
    <location>
        <position position="1"/>
    </location>
</feature>
<dbReference type="PROSITE" id="PS51767">
    <property type="entry name" value="PEPTIDASE_A1"/>
    <property type="match status" value="1"/>
</dbReference>
<dbReference type="PRINTS" id="PR00792">
    <property type="entry name" value="PEPSIN"/>
</dbReference>
<sequence length="372" mass="41936">VPLTRGKSARHLMLEYDTDLDQLMKFGKLKAKPPKRTNDSTALWKYLDSEFYGEISIGRPAKTFYVSFDTAWSNTWIPSKKCSFFNIACQLHNKYNSKKSSTYIKNGTVFNVSLGNEQLLGFLSTDLFHVAHLTLNQTFAEIVNVPSLYLLAKADGVVGLAYSSFAVDEVTPLFYNMVKKKLVEKPVFSFYINRDITTSRGGNLFLGGSDPKHYNGSFTYLPVTRKIYWQFRMDRVDVVVAVHTALSFCEEGCETVIDTGTSTIAAPRKDIEKINELIMADATIFGRYKVPCNLVHKLPDINFVLSRKNFTLEGRDYVQQIHFAGVTVCLSAFVENDGSNGYEWSLGASFISRYYTEFDLGNNRVGLAVANE</sequence>
<feature type="disulfide bond" evidence="8">
    <location>
        <begin position="82"/>
        <end position="89"/>
    </location>
</feature>
<evidence type="ECO:0000256" key="7">
    <source>
        <dbReference type="PIRSR" id="PIRSR601461-1"/>
    </source>
</evidence>
<evidence type="ECO:0000256" key="8">
    <source>
        <dbReference type="PIRSR" id="PIRSR601461-2"/>
    </source>
</evidence>
<accession>A0A6L2PRT1</accession>
<keyword evidence="3" id="KW-0064">Aspartyl protease</keyword>
<feature type="active site" evidence="7">
    <location>
        <position position="258"/>
    </location>
</feature>
<dbReference type="Proteomes" id="UP000502823">
    <property type="component" value="Unassembled WGS sequence"/>
</dbReference>
<evidence type="ECO:0000256" key="6">
    <source>
        <dbReference type="ARBA" id="ARBA00023180"/>
    </source>
</evidence>
<evidence type="ECO:0000256" key="2">
    <source>
        <dbReference type="ARBA" id="ARBA00022670"/>
    </source>
</evidence>
<dbReference type="Pfam" id="PF00026">
    <property type="entry name" value="Asp"/>
    <property type="match status" value="1"/>
</dbReference>
<dbReference type="FunFam" id="2.40.70.10:FF:000002">
    <property type="entry name" value="Vacuolar aspartic proteinase"/>
    <property type="match status" value="1"/>
</dbReference>
<evidence type="ECO:0000256" key="3">
    <source>
        <dbReference type="ARBA" id="ARBA00022750"/>
    </source>
</evidence>
<feature type="domain" description="Peptidase A1" evidence="9">
    <location>
        <begin position="51"/>
        <end position="368"/>
    </location>
</feature>
<dbReference type="PANTHER" id="PTHR47966:SF51">
    <property type="entry name" value="BETA-SITE APP-CLEAVING ENZYME, ISOFORM A-RELATED"/>
    <property type="match status" value="1"/>
</dbReference>
<gene>
    <name evidence="10" type="ORF">Cfor_09613</name>
</gene>
<dbReference type="Gene3D" id="2.40.70.10">
    <property type="entry name" value="Acid Proteases"/>
    <property type="match status" value="2"/>
</dbReference>